<evidence type="ECO:0000256" key="9">
    <source>
        <dbReference type="SAM" id="MobiDB-lite"/>
    </source>
</evidence>
<dbReference type="InterPro" id="IPR043129">
    <property type="entry name" value="ATPase_NBD"/>
</dbReference>
<accession>A0A849HF11</accession>
<evidence type="ECO:0000256" key="1">
    <source>
        <dbReference type="ARBA" id="ARBA00006479"/>
    </source>
</evidence>
<dbReference type="NCBIfam" id="TIGR00744">
    <property type="entry name" value="ROK_glcA_fam"/>
    <property type="match status" value="1"/>
</dbReference>
<dbReference type="InterPro" id="IPR004654">
    <property type="entry name" value="ROK_glcA"/>
</dbReference>
<dbReference type="GO" id="GO:0004340">
    <property type="term" value="F:glucokinase activity"/>
    <property type="evidence" value="ECO:0007669"/>
    <property type="project" value="UniProtKB-EC"/>
</dbReference>
<feature type="compositionally biased region" description="Basic residues" evidence="9">
    <location>
        <begin position="8"/>
        <end position="34"/>
    </location>
</feature>
<evidence type="ECO:0000313" key="11">
    <source>
        <dbReference type="Proteomes" id="UP000588586"/>
    </source>
</evidence>
<organism evidence="10 11">
    <name type="scientific">Knoellia koreensis</name>
    <dbReference type="NCBI Taxonomy" id="2730921"/>
    <lineage>
        <taxon>Bacteria</taxon>
        <taxon>Bacillati</taxon>
        <taxon>Actinomycetota</taxon>
        <taxon>Actinomycetes</taxon>
        <taxon>Micrococcales</taxon>
        <taxon>Intrasporangiaceae</taxon>
        <taxon>Knoellia</taxon>
    </lineage>
</organism>
<dbReference type="AlphaFoldDB" id="A0A849HF11"/>
<dbReference type="Pfam" id="PF00480">
    <property type="entry name" value="ROK"/>
    <property type="match status" value="1"/>
</dbReference>
<evidence type="ECO:0000313" key="10">
    <source>
        <dbReference type="EMBL" id="NNM45243.1"/>
    </source>
</evidence>
<evidence type="ECO:0000256" key="3">
    <source>
        <dbReference type="ARBA" id="ARBA00014701"/>
    </source>
</evidence>
<dbReference type="CDD" id="cd24061">
    <property type="entry name" value="ASKHA_NBD_ROK_SgGLK-like"/>
    <property type="match status" value="1"/>
</dbReference>
<evidence type="ECO:0000256" key="8">
    <source>
        <dbReference type="ARBA" id="ARBA00032386"/>
    </source>
</evidence>
<evidence type="ECO:0000256" key="4">
    <source>
        <dbReference type="ARBA" id="ARBA00022679"/>
    </source>
</evidence>
<dbReference type="Proteomes" id="UP000588586">
    <property type="component" value="Unassembled WGS sequence"/>
</dbReference>
<dbReference type="EMBL" id="JABEPQ010000001">
    <property type="protein sequence ID" value="NNM45243.1"/>
    <property type="molecule type" value="Genomic_DNA"/>
</dbReference>
<evidence type="ECO:0000256" key="5">
    <source>
        <dbReference type="ARBA" id="ARBA00022741"/>
    </source>
</evidence>
<dbReference type="PROSITE" id="PS01125">
    <property type="entry name" value="ROK"/>
    <property type="match status" value="1"/>
</dbReference>
<keyword evidence="5" id="KW-0547">Nucleotide-binding</keyword>
<evidence type="ECO:0000256" key="2">
    <source>
        <dbReference type="ARBA" id="ARBA00012323"/>
    </source>
</evidence>
<keyword evidence="7" id="KW-0067">ATP-binding</keyword>
<dbReference type="GO" id="GO:0005524">
    <property type="term" value="F:ATP binding"/>
    <property type="evidence" value="ECO:0007669"/>
    <property type="project" value="UniProtKB-KW"/>
</dbReference>
<gene>
    <name evidence="10" type="ORF">HJG52_04400</name>
</gene>
<dbReference type="GO" id="GO:0006096">
    <property type="term" value="P:glycolytic process"/>
    <property type="evidence" value="ECO:0007669"/>
    <property type="project" value="InterPro"/>
</dbReference>
<dbReference type="GO" id="GO:0005737">
    <property type="term" value="C:cytoplasm"/>
    <property type="evidence" value="ECO:0007669"/>
    <property type="project" value="InterPro"/>
</dbReference>
<evidence type="ECO:0000256" key="7">
    <source>
        <dbReference type="ARBA" id="ARBA00022840"/>
    </source>
</evidence>
<dbReference type="PANTHER" id="PTHR18964:SF173">
    <property type="entry name" value="GLUCOKINASE"/>
    <property type="match status" value="1"/>
</dbReference>
<feature type="region of interest" description="Disordered" evidence="9">
    <location>
        <begin position="54"/>
        <end position="108"/>
    </location>
</feature>
<dbReference type="InterPro" id="IPR049874">
    <property type="entry name" value="ROK_cs"/>
</dbReference>
<dbReference type="EC" id="2.7.1.2" evidence="2"/>
<keyword evidence="4 10" id="KW-0808">Transferase</keyword>
<protein>
    <recommendedName>
        <fullName evidence="3">Glucokinase</fullName>
        <ecNumber evidence="2">2.7.1.2</ecNumber>
    </recommendedName>
    <alternativeName>
        <fullName evidence="8">Glucose kinase</fullName>
    </alternativeName>
</protein>
<dbReference type="PANTHER" id="PTHR18964">
    <property type="entry name" value="ROK (REPRESSOR, ORF, KINASE) FAMILY"/>
    <property type="match status" value="1"/>
</dbReference>
<dbReference type="SUPFAM" id="SSF53067">
    <property type="entry name" value="Actin-like ATPase domain"/>
    <property type="match status" value="1"/>
</dbReference>
<proteinExistence type="inferred from homology"/>
<feature type="region of interest" description="Disordered" evidence="9">
    <location>
        <begin position="1"/>
        <end position="34"/>
    </location>
</feature>
<name>A0A849HF11_9MICO</name>
<evidence type="ECO:0000256" key="6">
    <source>
        <dbReference type="ARBA" id="ARBA00022777"/>
    </source>
</evidence>
<dbReference type="Gene3D" id="3.30.420.40">
    <property type="match status" value="2"/>
</dbReference>
<keyword evidence="11" id="KW-1185">Reference proteome</keyword>
<keyword evidence="6 10" id="KW-0418">Kinase</keyword>
<reference evidence="10 11" key="1">
    <citation type="submission" date="2020-04" db="EMBL/GenBank/DDBJ databases">
        <title>Knoellia sp. isolate from air conditioner.</title>
        <authorList>
            <person name="Chea S."/>
            <person name="Kim D.-U."/>
        </authorList>
    </citation>
    <scope>NUCLEOTIDE SEQUENCE [LARGE SCALE GENOMIC DNA]</scope>
    <source>
        <strain evidence="10 11">DB2414S</strain>
    </source>
</reference>
<comment type="similarity">
    <text evidence="1">Belongs to the ROK (NagC/XylR) family.</text>
</comment>
<sequence length="456" mass="47624">MGGERRVCRGHAAYRGRRRGAPHRRRRDTGRRRREGWRVPDLWRGKRCGTSHFVPGVPGLPGHRAASFGATRDRGPVGRPGRGTRGDAARHRRAGARGEPAPGRGKRAVERLAGTPSAGGGHRGERGARAVSLAIGIDIGGTKVAGGLVRTDGSVVGRARRDTPHRSTSPNVVEDTIVEVVTELLAVADAAGDDVVAVGIGAAGFVARDRATVVFAPHLSWRDEPLRDNLQRRVRVPIAVDNDANAAVWAEWRFGAARGESNVVMVNLGTGIGGALMLDGKVVRGAFGIAGEFGHMQVVPGGQRCECGNKGCWEQYASGNALVREARSLMVAGSPLATDLLARAGGDPMALTGPMISDAARDGDPTATELFTEIGHWLGVGMANLAAALDPGLFVIGGGVSAAGDLLLDPARTMFRRTLTGRGYRPEARIVAASLGNDAGLIGAADLARGIREGDA</sequence>
<comment type="caution">
    <text evidence="10">The sequence shown here is derived from an EMBL/GenBank/DDBJ whole genome shotgun (WGS) entry which is preliminary data.</text>
</comment>
<dbReference type="InterPro" id="IPR000600">
    <property type="entry name" value="ROK"/>
</dbReference>